<dbReference type="EMBL" id="SZVO01000002">
    <property type="protein sequence ID" value="TKT93442.1"/>
    <property type="molecule type" value="Genomic_DNA"/>
</dbReference>
<gene>
    <name evidence="1" type="ORF">FDK13_06215</name>
</gene>
<sequence>MKYFYTRSNILLLLSCLFYPFSGISQHQKLPVSDFSERDYEPVSDNTTLTKGQTRCFSGTGILNELTIDGGTLVITGKVKIKKLTILKGNILVAKKGSAMLPSFEFNGNSSLINYGSVTFTGNVSLNHNRNYIANAGPGSKINWGSAKFNFGGKKSIFINNGTTDIGTLILDSKNGKILLGPNSLTNVVNLVNNYGNRIYVPTGIAKLSQAGFAELPQSLTNSPNLIICPGPSSDIRIISASAGGYGHANVMEKGCTSFPSAPNTMLTSYK</sequence>
<name>A0A4U6D7Q5_9BACT</name>
<dbReference type="Proteomes" id="UP000304900">
    <property type="component" value="Unassembled WGS sequence"/>
</dbReference>
<accession>A0A4U6D7Q5</accession>
<dbReference type="AlphaFoldDB" id="A0A4U6D7Q5"/>
<comment type="caution">
    <text evidence="1">The sequence shown here is derived from an EMBL/GenBank/DDBJ whole genome shotgun (WGS) entry which is preliminary data.</text>
</comment>
<dbReference type="RefSeq" id="WP_137339118.1">
    <property type="nucleotide sequence ID" value="NZ_BSQH01000017.1"/>
</dbReference>
<keyword evidence="2" id="KW-1185">Reference proteome</keyword>
<reference evidence="1 2" key="1">
    <citation type="submission" date="2019-05" db="EMBL/GenBank/DDBJ databases">
        <title>Dyadobacter AR-3-8 sp. nov., isolated from arctic soil.</title>
        <authorList>
            <person name="Chaudhary D.K."/>
        </authorList>
    </citation>
    <scope>NUCLEOTIDE SEQUENCE [LARGE SCALE GENOMIC DNA]</scope>
    <source>
        <strain evidence="1 2">AR-3-8</strain>
    </source>
</reference>
<protein>
    <submittedName>
        <fullName evidence="1">Uncharacterized protein</fullName>
    </submittedName>
</protein>
<proteinExistence type="predicted"/>
<evidence type="ECO:0000313" key="1">
    <source>
        <dbReference type="EMBL" id="TKT93442.1"/>
    </source>
</evidence>
<evidence type="ECO:0000313" key="2">
    <source>
        <dbReference type="Proteomes" id="UP000304900"/>
    </source>
</evidence>
<organism evidence="1 2">
    <name type="scientific">Dyadobacter frigoris</name>
    <dbReference type="NCBI Taxonomy" id="2576211"/>
    <lineage>
        <taxon>Bacteria</taxon>
        <taxon>Pseudomonadati</taxon>
        <taxon>Bacteroidota</taxon>
        <taxon>Cytophagia</taxon>
        <taxon>Cytophagales</taxon>
        <taxon>Spirosomataceae</taxon>
        <taxon>Dyadobacter</taxon>
    </lineage>
</organism>
<dbReference type="OrthoDB" id="938768at2"/>